<dbReference type="AlphaFoldDB" id="A0A172Y3K8"/>
<dbReference type="Pfam" id="PF16655">
    <property type="entry name" value="PhoD_N"/>
    <property type="match status" value="1"/>
</dbReference>
<evidence type="ECO:0000313" key="4">
    <source>
        <dbReference type="Proteomes" id="UP000077603"/>
    </source>
</evidence>
<dbReference type="InterPro" id="IPR038607">
    <property type="entry name" value="PhoD-like_sf"/>
</dbReference>
<feature type="domain" description="Phospholipase D N-terminal" evidence="2">
    <location>
        <begin position="41"/>
        <end position="131"/>
    </location>
</feature>
<sequence length="544" mass="59221">MPLMLDRRRLVLGGGLGLAALGLPGGAALARELLSASGFTHGVASGEPGPDSLLLWSRYVPSGGVDEVRLDAEIALDASFHQVAARGVVRTGAYRDWTVKITLDGLQPGTTYWYRFIGPDGSRSQTGRARTLPVGRAERFRIGLFSCSNLPMGWFNAYAHAAARDDVDLWLHVGDYVYEYGLGSYAVDDRIAERAVLPAHDHEMVALADYRLRFACYRADPDLQAVHAAAPMVCVWDDHESTNDSWEGGAQNHQAATEGDWSTRRAAAAQAYLEWMPISEEPWKAYTIGDLATLYRTESRLIGRTRQADIGAAYREGTEAALTAFRDGAWQDASASMLGSTQEAWLARELRINAPKTAWQVVGMGTIMGRTVMPHDAVSWLRSDLSEGAVRSFTNAARAGRVGLPMWMDRWDGYPAARSRFLKAAQAADADLVMLAGDSHNAWAYSLSEDGRPAGVEFAGQAVTSNGIEKQLGVAPSVAARSFVAANPEMAWAQTSGRGYMMIDITPDRVGGEWIFMETIKARSTAVAGAHRMTVQKGRRRFVA</sequence>
<evidence type="ECO:0000259" key="2">
    <source>
        <dbReference type="Pfam" id="PF16655"/>
    </source>
</evidence>
<dbReference type="Gene3D" id="3.60.21.70">
    <property type="entry name" value="PhoD-like phosphatase"/>
    <property type="match status" value="1"/>
</dbReference>
<organism evidence="3 4">
    <name type="scientific">Brevundimonas naejangsanensis</name>
    <dbReference type="NCBI Taxonomy" id="588932"/>
    <lineage>
        <taxon>Bacteria</taxon>
        <taxon>Pseudomonadati</taxon>
        <taxon>Pseudomonadota</taxon>
        <taxon>Alphaproteobacteria</taxon>
        <taxon>Caulobacterales</taxon>
        <taxon>Caulobacteraceae</taxon>
        <taxon>Brevundimonas</taxon>
    </lineage>
</organism>
<protein>
    <submittedName>
        <fullName evidence="3">Alkaline phosphatase</fullName>
    </submittedName>
</protein>
<accession>A0A172Y3K8</accession>
<feature type="domain" description="PhoD-like phosphatase metallophosphatase" evidence="1">
    <location>
        <begin position="144"/>
        <end position="513"/>
    </location>
</feature>
<dbReference type="KEGG" id="bne:DA69_02915"/>
<dbReference type="InterPro" id="IPR006311">
    <property type="entry name" value="TAT_signal"/>
</dbReference>
<proteinExistence type="predicted"/>
<dbReference type="OrthoDB" id="327733at2"/>
<dbReference type="PANTHER" id="PTHR43606:SF2">
    <property type="entry name" value="ALKALINE PHOSPHATASE FAMILY PROTEIN (AFU_ORTHOLOGUE AFUA_5G03860)"/>
    <property type="match status" value="1"/>
</dbReference>
<dbReference type="InterPro" id="IPR018946">
    <property type="entry name" value="PhoD-like_MPP"/>
</dbReference>
<dbReference type="InterPro" id="IPR029052">
    <property type="entry name" value="Metallo-depent_PP-like"/>
</dbReference>
<dbReference type="RefSeq" id="WP_025977544.1">
    <property type="nucleotide sequence ID" value="NZ_CP015614.1"/>
</dbReference>
<dbReference type="EMBL" id="CP015614">
    <property type="protein sequence ID" value="ANF53793.1"/>
    <property type="molecule type" value="Genomic_DNA"/>
</dbReference>
<dbReference type="Proteomes" id="UP000077603">
    <property type="component" value="Chromosome"/>
</dbReference>
<dbReference type="SUPFAM" id="SSF56300">
    <property type="entry name" value="Metallo-dependent phosphatases"/>
    <property type="match status" value="1"/>
</dbReference>
<dbReference type="eggNOG" id="COG3540">
    <property type="taxonomic scope" value="Bacteria"/>
</dbReference>
<evidence type="ECO:0000259" key="1">
    <source>
        <dbReference type="Pfam" id="PF09423"/>
    </source>
</evidence>
<keyword evidence="4" id="KW-1185">Reference proteome</keyword>
<name>A0A172Y3K8_9CAUL</name>
<dbReference type="CDD" id="cd07389">
    <property type="entry name" value="MPP_PhoD"/>
    <property type="match status" value="1"/>
</dbReference>
<reference evidence="3 4" key="1">
    <citation type="journal article" date="2014" name="Genome Announc.">
        <title>Genome Sequence of a Promising Hydrogen-Producing Facultative Anaerobic Bacterium, Brevundimonas naejangsanensis Strain B1.</title>
        <authorList>
            <person name="Su H."/>
            <person name="Zhang T."/>
            <person name="Bao M."/>
            <person name="Jiang Y."/>
            <person name="Wang Y."/>
            <person name="Tan T."/>
        </authorList>
    </citation>
    <scope>NUCLEOTIDE SEQUENCE [LARGE SCALE GENOMIC DNA]</scope>
    <source>
        <strain evidence="3 4">B1</strain>
    </source>
</reference>
<gene>
    <name evidence="3" type="ORF">DA69_02915</name>
</gene>
<dbReference type="InterPro" id="IPR052900">
    <property type="entry name" value="Phospholipid_Metab_Enz"/>
</dbReference>
<dbReference type="Pfam" id="PF09423">
    <property type="entry name" value="PhoD"/>
    <property type="match status" value="1"/>
</dbReference>
<dbReference type="PROSITE" id="PS51318">
    <property type="entry name" value="TAT"/>
    <property type="match status" value="1"/>
</dbReference>
<dbReference type="InterPro" id="IPR032093">
    <property type="entry name" value="PhoD_N"/>
</dbReference>
<dbReference type="STRING" id="588932.DA69_02915"/>
<evidence type="ECO:0000313" key="3">
    <source>
        <dbReference type="EMBL" id="ANF53793.1"/>
    </source>
</evidence>
<dbReference type="Gene3D" id="2.60.40.380">
    <property type="entry name" value="Purple acid phosphatase-like, N-terminal"/>
    <property type="match status" value="1"/>
</dbReference>
<dbReference type="PANTHER" id="PTHR43606">
    <property type="entry name" value="PHOSPHATASE, PUTATIVE (AFU_ORTHOLOGUE AFUA_6G08710)-RELATED"/>
    <property type="match status" value="1"/>
</dbReference>